<dbReference type="AlphaFoldDB" id="D2DXS1"/>
<dbReference type="Gene3D" id="3.40.50.300">
    <property type="entry name" value="P-loop containing nucleotide triphosphate hydrolases"/>
    <property type="match status" value="1"/>
</dbReference>
<accession>D2DXS1</accession>
<protein>
    <submittedName>
        <fullName evidence="1">Uncharacterized protein</fullName>
    </submittedName>
</protein>
<name>D2DXS1_9BACT</name>
<dbReference type="EMBL" id="FJ872373">
    <property type="protein sequence ID" value="ACO70894.1"/>
    <property type="molecule type" value="Genomic_DNA"/>
</dbReference>
<proteinExistence type="predicted"/>
<sequence>MSTSAKIIQLRELLAERGLATTAKPRQRLLAGWPALDAAAGDGLPKGDLTELHCAQHGGALAVAELLAASRHFVALIDGSDSFDLAGVEPSALARLLWVRCHNATEAVKAADLILRDGNLPLVLMNLRGCADAARVPSQAWYRLQRIVEVSGAALLVLTSRPMIPSARVRIALHSTFTLDDLERDRAELVATLNFQTGRVQGARTDADETLMAEVG</sequence>
<organism evidence="1">
    <name type="scientific">uncultured Verrucomicrobiota bacterium</name>
    <dbReference type="NCBI Taxonomy" id="156588"/>
    <lineage>
        <taxon>Bacteria</taxon>
        <taxon>Pseudomonadati</taxon>
        <taxon>Verrucomicrobiota</taxon>
        <taxon>environmental samples</taxon>
    </lineage>
</organism>
<dbReference type="SUPFAM" id="SSF52540">
    <property type="entry name" value="P-loop containing nucleoside triphosphate hydrolases"/>
    <property type="match status" value="1"/>
</dbReference>
<evidence type="ECO:0000313" key="1">
    <source>
        <dbReference type="EMBL" id="ACO70894.1"/>
    </source>
</evidence>
<dbReference type="InterPro" id="IPR027417">
    <property type="entry name" value="P-loop_NTPase"/>
</dbReference>
<reference evidence="1" key="1">
    <citation type="journal article" date="2010" name="FEMS Microbiol. Ecol.">
        <title>Phylogenetic and metagenomic analysis of Verrucomicrobia in former agricultural grassland soil.</title>
        <authorList>
            <person name="Kielak A."/>
            <person name="Rodrigues J.L.M."/>
            <person name="Kuramae E.E."/>
            <person name="Chain P.S.G."/>
            <person name="van Veen J.A."/>
            <person name="Kowalchuk G.A."/>
        </authorList>
    </citation>
    <scope>NUCLEOTIDE SEQUENCE</scope>
</reference>